<evidence type="ECO:0000313" key="3">
    <source>
        <dbReference type="EMBL" id="KAK2192391.1"/>
    </source>
</evidence>
<organism evidence="3 4">
    <name type="scientific">Ridgeia piscesae</name>
    <name type="common">Tubeworm</name>
    <dbReference type="NCBI Taxonomy" id="27915"/>
    <lineage>
        <taxon>Eukaryota</taxon>
        <taxon>Metazoa</taxon>
        <taxon>Spiralia</taxon>
        <taxon>Lophotrochozoa</taxon>
        <taxon>Annelida</taxon>
        <taxon>Polychaeta</taxon>
        <taxon>Sedentaria</taxon>
        <taxon>Canalipalpata</taxon>
        <taxon>Sabellida</taxon>
        <taxon>Siboglinidae</taxon>
        <taxon>Ridgeia</taxon>
    </lineage>
</organism>
<evidence type="ECO:0000259" key="2">
    <source>
        <dbReference type="Pfam" id="PF02121"/>
    </source>
</evidence>
<dbReference type="PANTHER" id="PTHR10658">
    <property type="entry name" value="PHOSPHATIDYLINOSITOL TRANSFER PROTEIN"/>
    <property type="match status" value="1"/>
</dbReference>
<dbReference type="SUPFAM" id="SSF55961">
    <property type="entry name" value="Bet v1-like"/>
    <property type="match status" value="1"/>
</dbReference>
<feature type="non-terminal residue" evidence="3">
    <location>
        <position position="174"/>
    </location>
</feature>
<keyword evidence="4" id="KW-1185">Reference proteome</keyword>
<dbReference type="EMBL" id="JAODUO010000031">
    <property type="protein sequence ID" value="KAK2192391.1"/>
    <property type="molecule type" value="Genomic_DNA"/>
</dbReference>
<gene>
    <name evidence="3" type="ORF">NP493_30g02055</name>
</gene>
<feature type="compositionally biased region" description="Polar residues" evidence="1">
    <location>
        <begin position="124"/>
        <end position="136"/>
    </location>
</feature>
<feature type="region of interest" description="Disordered" evidence="1">
    <location>
        <begin position="116"/>
        <end position="174"/>
    </location>
</feature>
<dbReference type="InterPro" id="IPR055261">
    <property type="entry name" value="PI_transfer_N"/>
</dbReference>
<protein>
    <recommendedName>
        <fullName evidence="2">Phosphatidylinositol transfer protein N-terminal domain-containing protein</fullName>
    </recommendedName>
</protein>
<dbReference type="GO" id="GO:0035091">
    <property type="term" value="F:phosphatidylinositol binding"/>
    <property type="evidence" value="ECO:0007669"/>
    <property type="project" value="TreeGrafter"/>
</dbReference>
<dbReference type="Gene3D" id="3.30.530.20">
    <property type="match status" value="2"/>
</dbReference>
<dbReference type="Proteomes" id="UP001209878">
    <property type="component" value="Unassembled WGS sequence"/>
</dbReference>
<dbReference type="InterPro" id="IPR023393">
    <property type="entry name" value="START-like_dom_sf"/>
</dbReference>
<sequence>CSFLPRFSINIETKYEDNTGTTENCLGLDEEELVEREVDVVDIAYDEVPEHHYKEEEDLTLFHSKKTDRGPLKPDWQAVRDILLLGHRQAFAWIDEWIELTMEDVREYERKMNEKTNEKVGVQNADTLPSEDTTTPEPLEGATSPPAEGDTSLPTDGTTMTPNAKTAEKTDPID</sequence>
<dbReference type="Pfam" id="PF02121">
    <property type="entry name" value="IP_trans"/>
    <property type="match status" value="2"/>
</dbReference>
<feature type="domain" description="Phosphatidylinositol transfer protein N-terminal" evidence="2">
    <location>
        <begin position="78"/>
        <end position="113"/>
    </location>
</feature>
<dbReference type="InterPro" id="IPR001666">
    <property type="entry name" value="PI_transfer"/>
</dbReference>
<evidence type="ECO:0000256" key="1">
    <source>
        <dbReference type="SAM" id="MobiDB-lite"/>
    </source>
</evidence>
<name>A0AAD9PCN6_RIDPI</name>
<evidence type="ECO:0000313" key="4">
    <source>
        <dbReference type="Proteomes" id="UP001209878"/>
    </source>
</evidence>
<proteinExistence type="predicted"/>
<dbReference type="GO" id="GO:0008526">
    <property type="term" value="F:phosphatidylinositol transfer activity"/>
    <property type="evidence" value="ECO:0007669"/>
    <property type="project" value="TreeGrafter"/>
</dbReference>
<dbReference type="GO" id="GO:0005737">
    <property type="term" value="C:cytoplasm"/>
    <property type="evidence" value="ECO:0007669"/>
    <property type="project" value="TreeGrafter"/>
</dbReference>
<comment type="caution">
    <text evidence="3">The sequence shown here is derived from an EMBL/GenBank/DDBJ whole genome shotgun (WGS) entry which is preliminary data.</text>
</comment>
<accession>A0AAD9PCN6</accession>
<feature type="compositionally biased region" description="Polar residues" evidence="1">
    <location>
        <begin position="152"/>
        <end position="164"/>
    </location>
</feature>
<dbReference type="PANTHER" id="PTHR10658:SF54">
    <property type="entry name" value="CYTOPLASMIC PHOSPHATIDYLINOSITOL TRANSFER PROTEIN 1"/>
    <property type="match status" value="1"/>
</dbReference>
<reference evidence="3" key="1">
    <citation type="journal article" date="2023" name="Mol. Biol. Evol.">
        <title>Third-Generation Sequencing Reveals the Adaptive Role of the Epigenome in Three Deep-Sea Polychaetes.</title>
        <authorList>
            <person name="Perez M."/>
            <person name="Aroh O."/>
            <person name="Sun Y."/>
            <person name="Lan Y."/>
            <person name="Juniper S.K."/>
            <person name="Young C.R."/>
            <person name="Angers B."/>
            <person name="Qian P.Y."/>
        </authorList>
    </citation>
    <scope>NUCLEOTIDE SEQUENCE</scope>
    <source>
        <strain evidence="3">R07B-5</strain>
    </source>
</reference>
<feature type="domain" description="Phosphatidylinositol transfer protein N-terminal" evidence="2">
    <location>
        <begin position="1"/>
        <end position="77"/>
    </location>
</feature>
<dbReference type="AlphaFoldDB" id="A0AAD9PCN6"/>